<feature type="domain" description="Acyltransferase 3" evidence="2">
    <location>
        <begin position="6"/>
        <end position="393"/>
    </location>
</feature>
<feature type="transmembrane region" description="Helical" evidence="1">
    <location>
        <begin position="308"/>
        <end position="325"/>
    </location>
</feature>
<dbReference type="Proteomes" id="UP000572984">
    <property type="component" value="Unassembled WGS sequence"/>
</dbReference>
<organism evidence="3 4">
    <name type="scientific">Microvirga mediterraneensis</name>
    <dbReference type="NCBI Taxonomy" id="2754695"/>
    <lineage>
        <taxon>Bacteria</taxon>
        <taxon>Pseudomonadati</taxon>
        <taxon>Pseudomonadota</taxon>
        <taxon>Alphaproteobacteria</taxon>
        <taxon>Hyphomicrobiales</taxon>
        <taxon>Methylobacteriaceae</taxon>
        <taxon>Microvirga</taxon>
    </lineage>
</organism>
<evidence type="ECO:0000313" key="4">
    <source>
        <dbReference type="Proteomes" id="UP000572984"/>
    </source>
</evidence>
<keyword evidence="3" id="KW-0012">Acyltransferase</keyword>
<keyword evidence="3" id="KW-0808">Transferase</keyword>
<dbReference type="PANTHER" id="PTHR23028">
    <property type="entry name" value="ACETYLTRANSFERASE"/>
    <property type="match status" value="1"/>
</dbReference>
<dbReference type="AlphaFoldDB" id="A0A838BV84"/>
<accession>A0A838BV84</accession>
<gene>
    <name evidence="3" type="ORF">H0S73_25015</name>
</gene>
<dbReference type="RefSeq" id="WP_181054931.1">
    <property type="nucleotide sequence ID" value="NZ_JACDXJ010000004.1"/>
</dbReference>
<dbReference type="EMBL" id="JACDXJ010000004">
    <property type="protein sequence ID" value="MBA1159341.1"/>
    <property type="molecule type" value="Genomic_DNA"/>
</dbReference>
<feature type="transmembrane region" description="Helical" evidence="1">
    <location>
        <begin position="12"/>
        <end position="33"/>
    </location>
</feature>
<feature type="transmembrane region" description="Helical" evidence="1">
    <location>
        <begin position="337"/>
        <end position="360"/>
    </location>
</feature>
<evidence type="ECO:0000259" key="2">
    <source>
        <dbReference type="Pfam" id="PF01757"/>
    </source>
</evidence>
<dbReference type="InterPro" id="IPR050879">
    <property type="entry name" value="Acyltransferase_3"/>
</dbReference>
<proteinExistence type="predicted"/>
<feature type="transmembrane region" description="Helical" evidence="1">
    <location>
        <begin position="167"/>
        <end position="188"/>
    </location>
</feature>
<name>A0A838BV84_9HYPH</name>
<reference evidence="3 4" key="1">
    <citation type="submission" date="2020-07" db="EMBL/GenBank/DDBJ databases">
        <title>Draft genome and description of Microvirga mediterraneensis Marseille-Q2068 sp. nov.</title>
        <authorList>
            <person name="Boxberger M."/>
        </authorList>
    </citation>
    <scope>NUCLEOTIDE SEQUENCE [LARGE SCALE GENOMIC DNA]</scope>
    <source>
        <strain evidence="3 4">Marseille-Q2068</strain>
    </source>
</reference>
<keyword evidence="1" id="KW-1133">Transmembrane helix</keyword>
<feature type="transmembrane region" description="Helical" evidence="1">
    <location>
        <begin position="200"/>
        <end position="217"/>
    </location>
</feature>
<keyword evidence="1" id="KW-0472">Membrane</keyword>
<keyword evidence="1" id="KW-0812">Transmembrane</keyword>
<dbReference type="PANTHER" id="PTHR23028:SF134">
    <property type="entry name" value="PUTATIVE (AFU_ORTHOLOGUE AFUA_4G08520)-RELATED"/>
    <property type="match status" value="1"/>
</dbReference>
<keyword evidence="4" id="KW-1185">Reference proteome</keyword>
<evidence type="ECO:0000313" key="3">
    <source>
        <dbReference type="EMBL" id="MBA1159341.1"/>
    </source>
</evidence>
<feature type="transmembrane region" description="Helical" evidence="1">
    <location>
        <begin position="372"/>
        <end position="392"/>
    </location>
</feature>
<dbReference type="GO" id="GO:0016747">
    <property type="term" value="F:acyltransferase activity, transferring groups other than amino-acyl groups"/>
    <property type="evidence" value="ECO:0007669"/>
    <property type="project" value="InterPro"/>
</dbReference>
<dbReference type="InterPro" id="IPR002656">
    <property type="entry name" value="Acyl_transf_3_dom"/>
</dbReference>
<comment type="caution">
    <text evidence="3">The sequence shown here is derived from an EMBL/GenBank/DDBJ whole genome shotgun (WGS) entry which is preliminary data.</text>
</comment>
<sequence>MKERLSYLDGLRGLAALIVVLHHGLIYAAPALYFGEARYSRFAWDVPLSGSPFLLFFAGNFAVSVFFLLSGFVLAHVFSRTVAGPAALVAKRYVRLTVPITAANLLSLVVTAAMIALPALAAYSLVRPGMAADASFLSNVIGGLAFCLREAFIHATLTGIDGGTYNGVLWTMQVEFIGSVLLIAVFTLARALTRTDEARLNLAAVICAVLALCWYQSNLALFPTGVLLYRLGRALPASRPIEIAGYGLLALGLYLGCMPESGLRPQIQNALLQFTGTDMVTLANHSVLRPIFKLFGANVWVPFPFLPVPLWRAWGAVLVLLAVLCSPSLRRALSSRACAFLGLISFPLYLVHGTVLQAVFVPVFEHFGRTTGAMLAALAAFVPAALLIAVVFTRLTEGRALRWSERAGRFFQVSGQATPRPSQRYRAA</sequence>
<evidence type="ECO:0000256" key="1">
    <source>
        <dbReference type="SAM" id="Phobius"/>
    </source>
</evidence>
<protein>
    <submittedName>
        <fullName evidence="3">Acyltransferase</fullName>
    </submittedName>
</protein>
<feature type="transmembrane region" description="Helical" evidence="1">
    <location>
        <begin position="53"/>
        <end position="75"/>
    </location>
</feature>
<dbReference type="Pfam" id="PF01757">
    <property type="entry name" value="Acyl_transf_3"/>
    <property type="match status" value="1"/>
</dbReference>
<feature type="transmembrane region" description="Helical" evidence="1">
    <location>
        <begin position="96"/>
        <end position="121"/>
    </location>
</feature>